<dbReference type="InterPro" id="IPR025315">
    <property type="entry name" value="DUF4220"/>
</dbReference>
<feature type="domain" description="DUF4220" evidence="2">
    <location>
        <begin position="55"/>
        <end position="325"/>
    </location>
</feature>
<dbReference type="AlphaFoldDB" id="A0A9Q0JII1"/>
<sequence length="510" mass="57777">MIMRTIIQVVPPRLKELWSGWQLRMVVLISLIFQIVLIAFGNRRKYIPWVKFVVWSAYLVADYVATLALGVISSNLGDMYDDKGAVDRTGTLKYRVLVRTNQFAEPNYVTMFWTPFPLLHLGGPDTITAYSLEDNELWLRHFLGIVMQAFGTIYTLSSWPGLRTWVLRSASKDQLRESLRVTRSDPGPGNSNLDEEYSLRDAEGYNVIPNRVIELQLPVDTIGFEDNSISKDHELLAAFGLFQIYKGLFVGLILGSRDRDTSQTICGNISVENAFKLIGIECSFVYDLFYTKATSAYNPWGLGLRLISFTLTIIVLVLFSLTAEAKLQNDICNVSTDFLRLGSCLVESAQKSINLASNYYSSSFQKSAPIMKIIVIQEGKYIALQKYGFGELNWTTELEFDQSILIWHIATEMCNNLEDSTEDQVKTKQEISTQLSQYMIGQAFISTEGKVDVHRKLLQHFTTGLELPAERYRSKKSVLSHSCRLANVLTNISNKRLNRTFPDTSTPCSD</sequence>
<name>A0A9Q0JII1_9ROSI</name>
<dbReference type="OrthoDB" id="1689146at2759"/>
<protein>
    <recommendedName>
        <fullName evidence="2">DUF4220 domain-containing protein</fullName>
    </recommendedName>
</protein>
<keyword evidence="1" id="KW-1133">Transmembrane helix</keyword>
<keyword evidence="1" id="KW-0472">Membrane</keyword>
<comment type="caution">
    <text evidence="3">The sequence shown here is derived from an EMBL/GenBank/DDBJ whole genome shotgun (WGS) entry which is preliminary data.</text>
</comment>
<feature type="transmembrane region" description="Helical" evidence="1">
    <location>
        <begin position="302"/>
        <end position="321"/>
    </location>
</feature>
<dbReference type="PANTHER" id="PTHR31325">
    <property type="entry name" value="OS01G0798800 PROTEIN-RELATED"/>
    <property type="match status" value="1"/>
</dbReference>
<feature type="transmembrane region" description="Helical" evidence="1">
    <location>
        <begin position="142"/>
        <end position="162"/>
    </location>
</feature>
<dbReference type="Proteomes" id="UP001141552">
    <property type="component" value="Unassembled WGS sequence"/>
</dbReference>
<keyword evidence="4" id="KW-1185">Reference proteome</keyword>
<keyword evidence="1" id="KW-0812">Transmembrane</keyword>
<dbReference type="EMBL" id="JAKUCV010002641">
    <property type="protein sequence ID" value="KAJ4841935.1"/>
    <property type="molecule type" value="Genomic_DNA"/>
</dbReference>
<evidence type="ECO:0000259" key="2">
    <source>
        <dbReference type="Pfam" id="PF13968"/>
    </source>
</evidence>
<feature type="transmembrane region" description="Helical" evidence="1">
    <location>
        <begin position="21"/>
        <end position="40"/>
    </location>
</feature>
<gene>
    <name evidence="3" type="ORF">Tsubulata_014004</name>
</gene>
<proteinExistence type="predicted"/>
<evidence type="ECO:0000256" key="1">
    <source>
        <dbReference type="SAM" id="Phobius"/>
    </source>
</evidence>
<feature type="non-terminal residue" evidence="3">
    <location>
        <position position="510"/>
    </location>
</feature>
<evidence type="ECO:0000313" key="3">
    <source>
        <dbReference type="EMBL" id="KAJ4841935.1"/>
    </source>
</evidence>
<reference evidence="3" key="2">
    <citation type="journal article" date="2023" name="Plants (Basel)">
        <title>Annotation of the Turnera subulata (Passifloraceae) Draft Genome Reveals the S-Locus Evolved after the Divergence of Turneroideae from Passifloroideae in a Stepwise Manner.</title>
        <authorList>
            <person name="Henning P.M."/>
            <person name="Roalson E.H."/>
            <person name="Mir W."/>
            <person name="McCubbin A.G."/>
            <person name="Shore J.S."/>
        </authorList>
    </citation>
    <scope>NUCLEOTIDE SEQUENCE</scope>
    <source>
        <strain evidence="3">F60SS</strain>
    </source>
</reference>
<feature type="transmembrane region" description="Helical" evidence="1">
    <location>
        <begin position="52"/>
        <end position="72"/>
    </location>
</feature>
<dbReference type="Pfam" id="PF13968">
    <property type="entry name" value="DUF4220"/>
    <property type="match status" value="1"/>
</dbReference>
<accession>A0A9Q0JII1</accession>
<reference evidence="3" key="1">
    <citation type="submission" date="2022-02" db="EMBL/GenBank/DDBJ databases">
        <authorList>
            <person name="Henning P.M."/>
            <person name="McCubbin A.G."/>
            <person name="Shore J.S."/>
        </authorList>
    </citation>
    <scope>NUCLEOTIDE SEQUENCE</scope>
    <source>
        <strain evidence="3">F60SS</strain>
        <tissue evidence="3">Leaves</tissue>
    </source>
</reference>
<evidence type="ECO:0000313" key="4">
    <source>
        <dbReference type="Proteomes" id="UP001141552"/>
    </source>
</evidence>
<organism evidence="3 4">
    <name type="scientific">Turnera subulata</name>
    <dbReference type="NCBI Taxonomy" id="218843"/>
    <lineage>
        <taxon>Eukaryota</taxon>
        <taxon>Viridiplantae</taxon>
        <taxon>Streptophyta</taxon>
        <taxon>Embryophyta</taxon>
        <taxon>Tracheophyta</taxon>
        <taxon>Spermatophyta</taxon>
        <taxon>Magnoliopsida</taxon>
        <taxon>eudicotyledons</taxon>
        <taxon>Gunneridae</taxon>
        <taxon>Pentapetalae</taxon>
        <taxon>rosids</taxon>
        <taxon>fabids</taxon>
        <taxon>Malpighiales</taxon>
        <taxon>Passifloraceae</taxon>
        <taxon>Turnera</taxon>
    </lineage>
</organism>